<keyword evidence="4" id="KW-1185">Reference proteome</keyword>
<organism evidence="3 4">
    <name type="scientific">Puccinia sorghi</name>
    <dbReference type="NCBI Taxonomy" id="27349"/>
    <lineage>
        <taxon>Eukaryota</taxon>
        <taxon>Fungi</taxon>
        <taxon>Dikarya</taxon>
        <taxon>Basidiomycota</taxon>
        <taxon>Pucciniomycotina</taxon>
        <taxon>Pucciniomycetes</taxon>
        <taxon>Pucciniales</taxon>
        <taxon>Pucciniaceae</taxon>
        <taxon>Puccinia</taxon>
    </lineage>
</organism>
<evidence type="ECO:0000256" key="1">
    <source>
        <dbReference type="SAM" id="MobiDB-lite"/>
    </source>
</evidence>
<protein>
    <submittedName>
        <fullName evidence="3">Uncharacterized protein</fullName>
    </submittedName>
</protein>
<feature type="region of interest" description="Disordered" evidence="1">
    <location>
        <begin position="365"/>
        <end position="384"/>
    </location>
</feature>
<proteinExistence type="predicted"/>
<keyword evidence="2" id="KW-1133">Transmembrane helix</keyword>
<dbReference type="AlphaFoldDB" id="A0A0L6UFJ5"/>
<feature type="region of interest" description="Disordered" evidence="1">
    <location>
        <begin position="329"/>
        <end position="352"/>
    </location>
</feature>
<accession>A0A0L6UFJ5</accession>
<gene>
    <name evidence="3" type="ORF">VP01_652g3</name>
</gene>
<evidence type="ECO:0000313" key="3">
    <source>
        <dbReference type="EMBL" id="KNZ47301.1"/>
    </source>
</evidence>
<name>A0A0L6UFJ5_9BASI</name>
<feature type="transmembrane region" description="Helical" evidence="2">
    <location>
        <begin position="277"/>
        <end position="301"/>
    </location>
</feature>
<sequence length="582" mass="63213">MKLVVLWPANLPDCHAIYTSRLSFCRVSRAQELRWTTPATAFEECVPDCPANNPGVVHFEIRAPMPKIESFFSDSQALAAYRCGNNHFLQAPLSALPYKTKLPNPPLSSKSNLMEYSSQLPAGHGHNHPSVHHASRQLLSRPEVQVASASFEPIIPASNAIAAPVVPRPPTALVPAAEARAVPSAPLPVPLPVTSPTNTVPVLTHVVTPTPVVKIASVAQPTATSVSSAKTNLPQPSCSPGIPCASMAVKSPPLVSALPQQTQAPQQFLASLSSNPAAIFFTCLAGIALVGVMLAILSCALRSWCNRRRRNTLDEDAWRFLENSRDFADPMKEDDEETSMKSSQFRSDSQSSLAHLQPTLAKNYMATNPFPSHTQQQAQQPVPQHRFAPFQTQDEQHMNGFIDEKGLGWIAPPVPVSSQYSGVLFTPGGPTPELMESYQRGCTIPELVYRKASLAGSFCNRATMYASPTQAPVPAFTRPASVITRSSTTTTTPDLQNRLNSLTREASLACSDHSTTVEELRERVTDQHTDLRATLRGAIQKDKKADDDLLESLISLWHDKTTEAQKASILLQTPQLPPTNQA</sequence>
<evidence type="ECO:0000256" key="2">
    <source>
        <dbReference type="SAM" id="Phobius"/>
    </source>
</evidence>
<dbReference type="OrthoDB" id="2506076at2759"/>
<dbReference type="VEuPathDB" id="FungiDB:VP01_652g3"/>
<evidence type="ECO:0000313" key="4">
    <source>
        <dbReference type="Proteomes" id="UP000037035"/>
    </source>
</evidence>
<keyword evidence="2" id="KW-0812">Transmembrane</keyword>
<dbReference type="STRING" id="27349.A0A0L6UFJ5"/>
<feature type="compositionally biased region" description="Low complexity" evidence="1">
    <location>
        <begin position="340"/>
        <end position="352"/>
    </location>
</feature>
<keyword evidence="2" id="KW-0472">Membrane</keyword>
<dbReference type="EMBL" id="LAVV01011863">
    <property type="protein sequence ID" value="KNZ47301.1"/>
    <property type="molecule type" value="Genomic_DNA"/>
</dbReference>
<comment type="caution">
    <text evidence="3">The sequence shown here is derived from an EMBL/GenBank/DDBJ whole genome shotgun (WGS) entry which is preliminary data.</text>
</comment>
<feature type="compositionally biased region" description="Low complexity" evidence="1">
    <location>
        <begin position="369"/>
        <end position="384"/>
    </location>
</feature>
<reference evidence="3 4" key="1">
    <citation type="submission" date="2015-08" db="EMBL/GenBank/DDBJ databases">
        <title>Next Generation Sequencing and Analysis of the Genome of Puccinia sorghi L Schw, the Causal Agent of Maize Common Rust.</title>
        <authorList>
            <person name="Rochi L."/>
            <person name="Burguener G."/>
            <person name="Darino M."/>
            <person name="Turjanski A."/>
            <person name="Kreff E."/>
            <person name="Dieguez M.J."/>
            <person name="Sacco F."/>
        </authorList>
    </citation>
    <scope>NUCLEOTIDE SEQUENCE [LARGE SCALE GENOMIC DNA]</scope>
    <source>
        <strain evidence="3 4">RO10H11247</strain>
    </source>
</reference>
<dbReference type="Proteomes" id="UP000037035">
    <property type="component" value="Unassembled WGS sequence"/>
</dbReference>